<keyword evidence="5 10" id="KW-1278">Translocase</keyword>
<comment type="caution">
    <text evidence="10">Lacks conserved residue(s) required for the propagation of feature annotation.</text>
</comment>
<dbReference type="SUPFAM" id="SSF54862">
    <property type="entry name" value="4Fe-4S ferredoxins"/>
    <property type="match status" value="2"/>
</dbReference>
<dbReference type="Pfam" id="PF04060">
    <property type="entry name" value="FeS"/>
    <property type="match status" value="1"/>
</dbReference>
<accession>A0AAE3IGF4</accession>
<dbReference type="InterPro" id="IPR017896">
    <property type="entry name" value="4Fe4S_Fe-S-bd"/>
</dbReference>
<feature type="binding site" evidence="10">
    <location>
        <position position="56"/>
    </location>
    <ligand>
        <name>[4Fe-4S] cluster</name>
        <dbReference type="ChEBI" id="CHEBI:49883"/>
        <label>1</label>
    </ligand>
</feature>
<dbReference type="CDD" id="cd10549">
    <property type="entry name" value="MtMvhB_like"/>
    <property type="match status" value="1"/>
</dbReference>
<keyword evidence="6 10" id="KW-0249">Electron transport</keyword>
<dbReference type="RefSeq" id="WP_022288497.1">
    <property type="nucleotide sequence ID" value="NZ_JAOQJZ010000003.1"/>
</dbReference>
<evidence type="ECO:0000256" key="3">
    <source>
        <dbReference type="ARBA" id="ARBA00022723"/>
    </source>
</evidence>
<name>A0AAE3IGF4_9FIRM</name>
<feature type="binding site" evidence="10">
    <location>
        <position position="146"/>
    </location>
    <ligand>
        <name>[4Fe-4S] cluster</name>
        <dbReference type="ChEBI" id="CHEBI:49883"/>
        <label>2</label>
    </ligand>
</feature>
<evidence type="ECO:0000256" key="8">
    <source>
        <dbReference type="ARBA" id="ARBA00023014"/>
    </source>
</evidence>
<evidence type="ECO:0000259" key="12">
    <source>
        <dbReference type="PROSITE" id="PS51656"/>
    </source>
</evidence>
<dbReference type="GO" id="GO:0022900">
    <property type="term" value="P:electron transport chain"/>
    <property type="evidence" value="ECO:0007669"/>
    <property type="project" value="UniProtKB-UniRule"/>
</dbReference>
<dbReference type="GO" id="GO:0005886">
    <property type="term" value="C:plasma membrane"/>
    <property type="evidence" value="ECO:0007669"/>
    <property type="project" value="UniProtKB-SubCell"/>
</dbReference>
<keyword evidence="3 10" id="KW-0479">Metal-binding</keyword>
<dbReference type="PROSITE" id="PS51656">
    <property type="entry name" value="4FE4S"/>
    <property type="match status" value="1"/>
</dbReference>
<evidence type="ECO:0000313" key="14">
    <source>
        <dbReference type="Proteomes" id="UP001208131"/>
    </source>
</evidence>
<feature type="binding site" evidence="10">
    <location>
        <position position="136"/>
    </location>
    <ligand>
        <name>[4Fe-4S] cluster</name>
        <dbReference type="ChEBI" id="CHEBI:49883"/>
        <label>2</label>
    </ligand>
</feature>
<keyword evidence="1 10" id="KW-0813">Transport</keyword>
<feature type="binding site" evidence="10">
    <location>
        <position position="140"/>
    </location>
    <ligand>
        <name>[4Fe-4S] cluster</name>
        <dbReference type="ChEBI" id="CHEBI:49883"/>
        <label>2</label>
    </ligand>
</feature>
<dbReference type="PANTHER" id="PTHR43560">
    <property type="entry name" value="ION-TRANSLOCATING OXIDOREDUCTASE COMPLEX SUBUNIT B"/>
    <property type="match status" value="1"/>
</dbReference>
<gene>
    <name evidence="10" type="primary">rnfB</name>
    <name evidence="13" type="ORF">OCV57_04440</name>
</gene>
<feature type="domain" description="4Fe-4S ferredoxin-type" evidence="11">
    <location>
        <begin position="205"/>
        <end position="233"/>
    </location>
</feature>
<comment type="function">
    <text evidence="10">Part of a membrane-bound complex that couples electron transfer with translocation of ions across the membrane.</text>
</comment>
<dbReference type="InterPro" id="IPR011005">
    <property type="entry name" value="Dihydropteroate_synth-like_sf"/>
</dbReference>
<comment type="caution">
    <text evidence="13">The sequence shown here is derived from an EMBL/GenBank/DDBJ whole genome shotgun (WGS) entry which is preliminary data.</text>
</comment>
<feature type="domain" description="4Fe-4S ferredoxin-type" evidence="11">
    <location>
        <begin position="234"/>
        <end position="264"/>
    </location>
</feature>
<dbReference type="InterPro" id="IPR010207">
    <property type="entry name" value="Elect_transpt_cplx_RnfB/RsxB"/>
</dbReference>
<comment type="similarity">
    <text evidence="10">Belongs to the 4Fe4S bacterial-type ferredoxin family. RnfB subfamily.</text>
</comment>
<feature type="binding site" evidence="10">
    <location>
        <position position="48"/>
    </location>
    <ligand>
        <name>[4Fe-4S] cluster</name>
        <dbReference type="ChEBI" id="CHEBI:49883"/>
        <label>1</label>
    </ligand>
</feature>
<feature type="binding site" evidence="10">
    <location>
        <position position="51"/>
    </location>
    <ligand>
        <name>[4Fe-4S] cluster</name>
        <dbReference type="ChEBI" id="CHEBI:49883"/>
        <label>1</label>
    </ligand>
</feature>
<keyword evidence="14" id="KW-1185">Reference proteome</keyword>
<feature type="domain" description="4Fe-4S ferredoxin-type" evidence="11">
    <location>
        <begin position="160"/>
        <end position="189"/>
    </location>
</feature>
<feature type="binding site" evidence="10">
    <location>
        <position position="179"/>
    </location>
    <ligand>
        <name>[4Fe-4S] cluster</name>
        <dbReference type="ChEBI" id="CHEBI:49883"/>
        <label>2</label>
    </ligand>
</feature>
<dbReference type="EC" id="7.-.-.-" evidence="10"/>
<evidence type="ECO:0000256" key="5">
    <source>
        <dbReference type="ARBA" id="ARBA00022967"/>
    </source>
</evidence>
<dbReference type="AlphaFoldDB" id="A0AAE3IGF4"/>
<feature type="binding site" evidence="10">
    <location>
        <position position="150"/>
    </location>
    <ligand>
        <name>[4Fe-4S] cluster</name>
        <dbReference type="ChEBI" id="CHEBI:49883"/>
        <label>3</label>
    </ligand>
</feature>
<dbReference type="InterPro" id="IPR007202">
    <property type="entry name" value="4Fe-4S_dom"/>
</dbReference>
<keyword evidence="2 10" id="KW-0004">4Fe-4S</keyword>
<protein>
    <recommendedName>
        <fullName evidence="10">Ion-translocating oxidoreductase complex subunit B</fullName>
        <ecNumber evidence="10">7.-.-.-</ecNumber>
    </recommendedName>
    <alternativeName>
        <fullName evidence="10">Rnf electron transport complex subunit B</fullName>
    </alternativeName>
</protein>
<comment type="subcellular location">
    <subcellularLocation>
        <location evidence="10">Cell membrane</location>
    </subcellularLocation>
</comment>
<dbReference type="PROSITE" id="PS00198">
    <property type="entry name" value="4FE4S_FER_1"/>
    <property type="match status" value="1"/>
</dbReference>
<dbReference type="GO" id="GO:0009055">
    <property type="term" value="F:electron transfer activity"/>
    <property type="evidence" value="ECO:0007669"/>
    <property type="project" value="InterPro"/>
</dbReference>
<dbReference type="HAMAP" id="MF_00463">
    <property type="entry name" value="RsxB_RnfB"/>
    <property type="match status" value="1"/>
</dbReference>
<dbReference type="Proteomes" id="UP001208131">
    <property type="component" value="Unassembled WGS sequence"/>
</dbReference>
<evidence type="ECO:0000256" key="7">
    <source>
        <dbReference type="ARBA" id="ARBA00023004"/>
    </source>
</evidence>
<dbReference type="GO" id="GO:0046872">
    <property type="term" value="F:metal ion binding"/>
    <property type="evidence" value="ECO:0007669"/>
    <property type="project" value="UniProtKB-KW"/>
</dbReference>
<evidence type="ECO:0000256" key="4">
    <source>
        <dbReference type="ARBA" id="ARBA00022737"/>
    </source>
</evidence>
<keyword evidence="10" id="KW-1003">Cell membrane</keyword>
<organism evidence="13 14">
    <name type="scientific">Hominimerdicola aceti</name>
    <dbReference type="NCBI Taxonomy" id="2981726"/>
    <lineage>
        <taxon>Bacteria</taxon>
        <taxon>Bacillati</taxon>
        <taxon>Bacillota</taxon>
        <taxon>Clostridia</taxon>
        <taxon>Eubacteriales</taxon>
        <taxon>Oscillospiraceae</taxon>
        <taxon>Hominimerdicola</taxon>
    </lineage>
</organism>
<dbReference type="PROSITE" id="PS51379">
    <property type="entry name" value="4FE4S_FER_2"/>
    <property type="match status" value="3"/>
</dbReference>
<feature type="binding site" evidence="10">
    <location>
        <position position="169"/>
    </location>
    <ligand>
        <name>[4Fe-4S] cluster</name>
        <dbReference type="ChEBI" id="CHEBI:49883"/>
        <label>3</label>
    </ligand>
</feature>
<dbReference type="PANTHER" id="PTHR43560:SF1">
    <property type="entry name" value="ION-TRANSLOCATING OXIDOREDUCTASE COMPLEX SUBUNIT B"/>
    <property type="match status" value="1"/>
</dbReference>
<feature type="binding site" evidence="10">
    <location>
        <position position="172"/>
    </location>
    <ligand>
        <name>[4Fe-4S] cluster</name>
        <dbReference type="ChEBI" id="CHEBI:49883"/>
        <label>3</label>
    </ligand>
</feature>
<keyword evidence="9 10" id="KW-0472">Membrane</keyword>
<evidence type="ECO:0000256" key="2">
    <source>
        <dbReference type="ARBA" id="ARBA00022485"/>
    </source>
</evidence>
<keyword evidence="7 10" id="KW-0408">Iron</keyword>
<keyword evidence="4 10" id="KW-0677">Repeat</keyword>
<keyword evidence="8 10" id="KW-0411">Iron-sulfur</keyword>
<evidence type="ECO:0000256" key="10">
    <source>
        <dbReference type="HAMAP-Rule" id="MF_00463"/>
    </source>
</evidence>
<dbReference type="Gene3D" id="3.20.20.20">
    <property type="entry name" value="Dihydropteroate synthase-like"/>
    <property type="match status" value="1"/>
</dbReference>
<feature type="binding site" evidence="10">
    <location>
        <position position="73"/>
    </location>
    <ligand>
        <name>[4Fe-4S] cluster</name>
        <dbReference type="ChEBI" id="CHEBI:49883"/>
        <label>1</label>
    </ligand>
</feature>
<dbReference type="EMBL" id="JAOQJZ010000003">
    <property type="protein sequence ID" value="MCU6705174.1"/>
    <property type="molecule type" value="Genomic_DNA"/>
</dbReference>
<evidence type="ECO:0000256" key="1">
    <source>
        <dbReference type="ARBA" id="ARBA00022448"/>
    </source>
</evidence>
<dbReference type="InterPro" id="IPR050395">
    <property type="entry name" value="4Fe4S_Ferredoxin_RnfB"/>
</dbReference>
<evidence type="ECO:0000256" key="9">
    <source>
        <dbReference type="ARBA" id="ARBA00023136"/>
    </source>
</evidence>
<comment type="cofactor">
    <cofactor evidence="10">
        <name>[4Fe-4S] cluster</name>
        <dbReference type="ChEBI" id="CHEBI:49883"/>
    </cofactor>
    <text evidence="10">Binds 3 [4Fe-4S] clusters.</text>
</comment>
<feature type="domain" description="4Fe-4S" evidence="12">
    <location>
        <begin position="31"/>
        <end position="90"/>
    </location>
</feature>
<sequence>MEYLIPLAIFAALGILAGVLLTVASKVFAVEVDERVDAIAEALPQANCGACGFSGCADYADAIVNKGAECNLCRPGGEAAAKKIAEIMGVEVTAAEPQVAFVRCSGDCSHTPHKYDFDGIQSCAACNRFYDGSKLCTSGCLGYGDCIKVCSQGAISIVDGIAVIDKAKCMGCGLCAKACPNGLIAVRRISQAVDICCSSRDVGRVTRSVCPNGCIGCKLCEKNCPSGAVTVQNNHAVIDYDKCTNCGKCAEVCRVHAIRSIMGEKVEVQ</sequence>
<dbReference type="Pfam" id="PF00037">
    <property type="entry name" value="Fer4"/>
    <property type="match status" value="2"/>
</dbReference>
<dbReference type="GO" id="GO:0051539">
    <property type="term" value="F:4 iron, 4 sulfur cluster binding"/>
    <property type="evidence" value="ECO:0007669"/>
    <property type="project" value="UniProtKB-UniRule"/>
</dbReference>
<proteinExistence type="inferred from homology"/>
<dbReference type="NCBIfam" id="TIGR01944">
    <property type="entry name" value="rnfB"/>
    <property type="match status" value="1"/>
</dbReference>
<dbReference type="InterPro" id="IPR017900">
    <property type="entry name" value="4Fe4S_Fe_S_CS"/>
</dbReference>
<feature type="region of interest" description="Hydrophobic" evidence="10">
    <location>
        <begin position="1"/>
        <end position="25"/>
    </location>
</feature>
<evidence type="ECO:0000259" key="11">
    <source>
        <dbReference type="PROSITE" id="PS51379"/>
    </source>
</evidence>
<comment type="subunit">
    <text evidence="10">The complex is composed of six subunits: RnfA, RnfB, RnfC, RnfD, RnfE and RnfG.</text>
</comment>
<feature type="binding site" evidence="10">
    <location>
        <position position="175"/>
    </location>
    <ligand>
        <name>[4Fe-4S] cluster</name>
        <dbReference type="ChEBI" id="CHEBI:49883"/>
        <label>3</label>
    </ligand>
</feature>
<evidence type="ECO:0000313" key="13">
    <source>
        <dbReference type="EMBL" id="MCU6705174.1"/>
    </source>
</evidence>
<evidence type="ECO:0000256" key="6">
    <source>
        <dbReference type="ARBA" id="ARBA00022982"/>
    </source>
</evidence>
<reference evidence="13 14" key="1">
    <citation type="journal article" date="2021" name="ISME Commun">
        <title>Automated analysis of genomic sequences facilitates high-throughput and comprehensive description of bacteria.</title>
        <authorList>
            <person name="Hitch T.C.A."/>
        </authorList>
    </citation>
    <scope>NUCLEOTIDE SEQUENCE [LARGE SCALE GENOMIC DNA]</scope>
    <source>
        <strain evidence="13 14">Sanger_31</strain>
    </source>
</reference>
<dbReference type="Gene3D" id="3.30.70.20">
    <property type="match status" value="2"/>
</dbReference>